<name>F4RFB6_MELLP</name>
<feature type="compositionally biased region" description="Basic and acidic residues" evidence="2">
    <location>
        <begin position="111"/>
        <end position="127"/>
    </location>
</feature>
<feature type="region of interest" description="Disordered" evidence="2">
    <location>
        <begin position="110"/>
        <end position="147"/>
    </location>
</feature>
<proteinExistence type="inferred from homology"/>
<evidence type="ECO:0000313" key="3">
    <source>
        <dbReference type="EMBL" id="EGG08785.1"/>
    </source>
</evidence>
<dbReference type="InterPro" id="IPR007307">
    <property type="entry name" value="Ltv1"/>
</dbReference>
<dbReference type="KEGG" id="mlr:MELLADRAFT_84321"/>
<dbReference type="GO" id="GO:0005634">
    <property type="term" value="C:nucleus"/>
    <property type="evidence" value="ECO:0007669"/>
    <property type="project" value="TreeGrafter"/>
</dbReference>
<dbReference type="VEuPathDB" id="FungiDB:MELLADRAFT_84321"/>
<evidence type="ECO:0000256" key="2">
    <source>
        <dbReference type="SAM" id="MobiDB-lite"/>
    </source>
</evidence>
<reference evidence="4" key="1">
    <citation type="journal article" date="2011" name="Proc. Natl. Acad. Sci. U.S.A.">
        <title>Obligate biotrophy features unraveled by the genomic analysis of rust fungi.</title>
        <authorList>
            <person name="Duplessis S."/>
            <person name="Cuomo C.A."/>
            <person name="Lin Y.-C."/>
            <person name="Aerts A."/>
            <person name="Tisserant E."/>
            <person name="Veneault-Fourrey C."/>
            <person name="Joly D.L."/>
            <person name="Hacquard S."/>
            <person name="Amselem J."/>
            <person name="Cantarel B.L."/>
            <person name="Chiu R."/>
            <person name="Coutinho P.M."/>
            <person name="Feau N."/>
            <person name="Field M."/>
            <person name="Frey P."/>
            <person name="Gelhaye E."/>
            <person name="Goldberg J."/>
            <person name="Grabherr M.G."/>
            <person name="Kodira C.D."/>
            <person name="Kohler A."/>
            <person name="Kuees U."/>
            <person name="Lindquist E.A."/>
            <person name="Lucas S.M."/>
            <person name="Mago R."/>
            <person name="Mauceli E."/>
            <person name="Morin E."/>
            <person name="Murat C."/>
            <person name="Pangilinan J.L."/>
            <person name="Park R."/>
            <person name="Pearson M."/>
            <person name="Quesneville H."/>
            <person name="Rouhier N."/>
            <person name="Sakthikumar S."/>
            <person name="Salamov A.A."/>
            <person name="Schmutz J."/>
            <person name="Selles B."/>
            <person name="Shapiro H."/>
            <person name="Tanguay P."/>
            <person name="Tuskan G.A."/>
            <person name="Henrissat B."/>
            <person name="Van de Peer Y."/>
            <person name="Rouze P."/>
            <person name="Ellis J.G."/>
            <person name="Dodds P.N."/>
            <person name="Schein J.E."/>
            <person name="Zhong S."/>
            <person name="Hamelin R.C."/>
            <person name="Grigoriev I.V."/>
            <person name="Szabo L.J."/>
            <person name="Martin F."/>
        </authorList>
    </citation>
    <scope>NUCLEOTIDE SEQUENCE [LARGE SCALE GENOMIC DNA]</scope>
    <source>
        <strain evidence="4">98AG31 / pathotype 3-4-7</strain>
    </source>
</reference>
<dbReference type="STRING" id="747676.F4RFB6"/>
<feature type="region of interest" description="Disordered" evidence="2">
    <location>
        <begin position="207"/>
        <end position="342"/>
    </location>
</feature>
<feature type="region of interest" description="Disordered" evidence="2">
    <location>
        <begin position="19"/>
        <end position="73"/>
    </location>
</feature>
<dbReference type="Proteomes" id="UP000001072">
    <property type="component" value="Unassembled WGS sequence"/>
</dbReference>
<feature type="compositionally biased region" description="Basic and acidic residues" evidence="2">
    <location>
        <begin position="243"/>
        <end position="276"/>
    </location>
</feature>
<feature type="compositionally biased region" description="Basic and acidic residues" evidence="2">
    <location>
        <begin position="526"/>
        <end position="568"/>
    </location>
</feature>
<dbReference type="GO" id="GO:0000056">
    <property type="term" value="P:ribosomal small subunit export from nucleus"/>
    <property type="evidence" value="ECO:0007669"/>
    <property type="project" value="TreeGrafter"/>
</dbReference>
<feature type="compositionally biased region" description="Acidic residues" evidence="2">
    <location>
        <begin position="318"/>
        <end position="328"/>
    </location>
</feature>
<feature type="compositionally biased region" description="Polar residues" evidence="2">
    <location>
        <begin position="55"/>
        <end position="72"/>
    </location>
</feature>
<dbReference type="eggNOG" id="KOG2637">
    <property type="taxonomic scope" value="Eukaryota"/>
</dbReference>
<feature type="compositionally biased region" description="Low complexity" evidence="2">
    <location>
        <begin position="128"/>
        <end position="141"/>
    </location>
</feature>
<dbReference type="Pfam" id="PF04180">
    <property type="entry name" value="LTV"/>
    <property type="match status" value="1"/>
</dbReference>
<dbReference type="GO" id="GO:0042274">
    <property type="term" value="P:ribosomal small subunit biogenesis"/>
    <property type="evidence" value="ECO:0007669"/>
    <property type="project" value="InterPro"/>
</dbReference>
<dbReference type="InParanoid" id="F4RFB6"/>
<protein>
    <recommendedName>
        <fullName evidence="5">Low temperature viability protein</fullName>
    </recommendedName>
</protein>
<feature type="compositionally biased region" description="Low complexity" evidence="2">
    <location>
        <begin position="280"/>
        <end position="299"/>
    </location>
</feature>
<organism evidence="4">
    <name type="scientific">Melampsora larici-populina (strain 98AG31 / pathotype 3-4-7)</name>
    <name type="common">Poplar leaf rust fungus</name>
    <dbReference type="NCBI Taxonomy" id="747676"/>
    <lineage>
        <taxon>Eukaryota</taxon>
        <taxon>Fungi</taxon>
        <taxon>Dikarya</taxon>
        <taxon>Basidiomycota</taxon>
        <taxon>Pucciniomycotina</taxon>
        <taxon>Pucciniomycetes</taxon>
        <taxon>Pucciniales</taxon>
        <taxon>Melampsoraceae</taxon>
        <taxon>Melampsora</taxon>
    </lineage>
</organism>
<dbReference type="GO" id="GO:0030688">
    <property type="term" value="C:preribosome, small subunit precursor"/>
    <property type="evidence" value="ECO:0007669"/>
    <property type="project" value="TreeGrafter"/>
</dbReference>
<evidence type="ECO:0000313" key="4">
    <source>
        <dbReference type="Proteomes" id="UP000001072"/>
    </source>
</evidence>
<dbReference type="RefSeq" id="XP_007407759.1">
    <property type="nucleotide sequence ID" value="XM_007407697.1"/>
</dbReference>
<dbReference type="EMBL" id="GL883099">
    <property type="protein sequence ID" value="EGG08785.1"/>
    <property type="molecule type" value="Genomic_DNA"/>
</dbReference>
<dbReference type="FunCoup" id="F4RFB6">
    <property type="interactions" value="296"/>
</dbReference>
<dbReference type="PANTHER" id="PTHR21531">
    <property type="entry name" value="LOW-TEMPERATURE VIABILITY PROTEIN LTV1-RELATED"/>
    <property type="match status" value="1"/>
</dbReference>
<evidence type="ECO:0000256" key="1">
    <source>
        <dbReference type="ARBA" id="ARBA00009078"/>
    </source>
</evidence>
<sequence length="598" mass="68310">MAPKSIFRGPDAKHYAVVHRSQRDPLINDPEAGDRVLYEVERPNEIKSKRKHQGQSRSELESSLGSQTTSIRPNVGEATMYDIFYDDSEYDYMQHLKPVGVSKDAILLNKPEARQEKPKSFGLREENPSSASSSSSRLPNSVLPTPNEQILSYKDHLEFALPSNSALSDGLIPAINDPSIREIMEALEDDAFVEEEANDAFFGQIVKDGERDDGDEPEWINELKDQPVELTQWDRTVGQFKQSTKERQVSDDGRSDVSSNDQDHLQFSRSGKDVGKKKSGSSQFGSKAGSAFSMSSSAMYRNEGLSNLDDRFDKIEKEYEDSDEDSDTASENSNQTATPNTMYEEREDFEEIMNDFLDRFEVLGGKMKPILKGKTPLEKLDTLRKEILIEDEDRDEDLERRLMKEKILIRLDEEEKKEMRRVVKETEVLEFETIEDRHNKWDCESILSTYSNVENHPRVIRIRDTLDHVKKQTEVATKVEIDRLTGFPVVNGQIVRGTINTQETKDDEEEDSDDDSDAETSVPIRETIKRDRNEDKESKKLRKAEVKMERAARRQEKKNTKVSFVDERNKQQKIAQRLAIRKASDVAGLGGKSIVALL</sequence>
<dbReference type="GO" id="GO:0005829">
    <property type="term" value="C:cytosol"/>
    <property type="evidence" value="ECO:0007669"/>
    <property type="project" value="TreeGrafter"/>
</dbReference>
<evidence type="ECO:0008006" key="5">
    <source>
        <dbReference type="Google" id="ProtNLM"/>
    </source>
</evidence>
<dbReference type="OrthoDB" id="5852896at2759"/>
<feature type="compositionally biased region" description="Basic and acidic residues" evidence="2">
    <location>
        <begin position="32"/>
        <end position="47"/>
    </location>
</feature>
<dbReference type="PANTHER" id="PTHR21531:SF0">
    <property type="entry name" value="PROTEIN LTV1 HOMOLOG"/>
    <property type="match status" value="1"/>
</dbReference>
<dbReference type="AlphaFoldDB" id="F4RFB6"/>
<accession>F4RFB6</accession>
<comment type="similarity">
    <text evidence="1">Belongs to the LTV1 family.</text>
</comment>
<gene>
    <name evidence="3" type="ORF">MELLADRAFT_84321</name>
</gene>
<dbReference type="HOGENOM" id="CLU_028555_0_0_1"/>
<feature type="compositionally biased region" description="Acidic residues" evidence="2">
    <location>
        <begin position="505"/>
        <end position="518"/>
    </location>
</feature>
<keyword evidence="4" id="KW-1185">Reference proteome</keyword>
<feature type="compositionally biased region" description="Basic and acidic residues" evidence="2">
    <location>
        <begin position="308"/>
        <end position="317"/>
    </location>
</feature>
<dbReference type="GeneID" id="18933438"/>
<feature type="region of interest" description="Disordered" evidence="2">
    <location>
        <begin position="498"/>
        <end position="568"/>
    </location>
</feature>